<dbReference type="GeneID" id="63727952"/>
<dbReference type="EMBL" id="KV878129">
    <property type="protein sequence ID" value="OJJ02341.1"/>
    <property type="molecule type" value="Genomic_DNA"/>
</dbReference>
<keyword evidence="2" id="KW-0521">NADP</keyword>
<dbReference type="RefSeq" id="XP_040668103.1">
    <property type="nucleotide sequence ID" value="XM_040812441.1"/>
</dbReference>
<dbReference type="STRING" id="1036611.A0A1L9PLG2"/>
<dbReference type="PANTHER" id="PTHR42748:SF28">
    <property type="entry name" value="NMRA-LIKE DOMAIN-CONTAINING PROTEIN"/>
    <property type="match status" value="1"/>
</dbReference>
<evidence type="ECO:0000313" key="4">
    <source>
        <dbReference type="EMBL" id="OJJ02341.1"/>
    </source>
</evidence>
<name>A0A1L9PLG2_ASPVE</name>
<dbReference type="AlphaFoldDB" id="A0A1L9PLG2"/>
<proteinExistence type="inferred from homology"/>
<dbReference type="InterPro" id="IPR051164">
    <property type="entry name" value="NmrA-like_oxidored"/>
</dbReference>
<dbReference type="Gene3D" id="3.40.50.720">
    <property type="entry name" value="NAD(P)-binding Rossmann-like Domain"/>
    <property type="match status" value="1"/>
</dbReference>
<evidence type="ECO:0000256" key="1">
    <source>
        <dbReference type="ARBA" id="ARBA00006328"/>
    </source>
</evidence>
<dbReference type="GO" id="GO:0005634">
    <property type="term" value="C:nucleus"/>
    <property type="evidence" value="ECO:0007669"/>
    <property type="project" value="TreeGrafter"/>
</dbReference>
<dbReference type="SUPFAM" id="SSF51735">
    <property type="entry name" value="NAD(P)-binding Rossmann-fold domains"/>
    <property type="match status" value="1"/>
</dbReference>
<evidence type="ECO:0000313" key="5">
    <source>
        <dbReference type="Proteomes" id="UP000184073"/>
    </source>
</evidence>
<evidence type="ECO:0000259" key="3">
    <source>
        <dbReference type="Pfam" id="PF05368"/>
    </source>
</evidence>
<dbReference type="VEuPathDB" id="FungiDB:ASPVEDRAFT_41836"/>
<feature type="domain" description="NmrA-like" evidence="3">
    <location>
        <begin position="7"/>
        <end position="292"/>
    </location>
</feature>
<dbReference type="OrthoDB" id="3358371at2759"/>
<organism evidence="4 5">
    <name type="scientific">Aspergillus versicolor CBS 583.65</name>
    <dbReference type="NCBI Taxonomy" id="1036611"/>
    <lineage>
        <taxon>Eukaryota</taxon>
        <taxon>Fungi</taxon>
        <taxon>Dikarya</taxon>
        <taxon>Ascomycota</taxon>
        <taxon>Pezizomycotina</taxon>
        <taxon>Eurotiomycetes</taxon>
        <taxon>Eurotiomycetidae</taxon>
        <taxon>Eurotiales</taxon>
        <taxon>Aspergillaceae</taxon>
        <taxon>Aspergillus</taxon>
        <taxon>Aspergillus subgen. Nidulantes</taxon>
    </lineage>
</organism>
<dbReference type="PANTHER" id="PTHR42748">
    <property type="entry name" value="NITROGEN METABOLITE REPRESSION PROTEIN NMRA FAMILY MEMBER"/>
    <property type="match status" value="1"/>
</dbReference>
<dbReference type="InterPro" id="IPR008030">
    <property type="entry name" value="NmrA-like"/>
</dbReference>
<gene>
    <name evidence="4" type="ORF">ASPVEDRAFT_41836</name>
</gene>
<accession>A0A1L9PLG2</accession>
<keyword evidence="5" id="KW-1185">Reference proteome</keyword>
<protein>
    <recommendedName>
        <fullName evidence="3">NmrA-like domain-containing protein</fullName>
    </recommendedName>
</protein>
<reference evidence="5" key="1">
    <citation type="journal article" date="2017" name="Genome Biol.">
        <title>Comparative genomics reveals high biological diversity and specific adaptations in the industrially and medically important fungal genus Aspergillus.</title>
        <authorList>
            <person name="de Vries R.P."/>
            <person name="Riley R."/>
            <person name="Wiebenga A."/>
            <person name="Aguilar-Osorio G."/>
            <person name="Amillis S."/>
            <person name="Uchima C.A."/>
            <person name="Anderluh G."/>
            <person name="Asadollahi M."/>
            <person name="Askin M."/>
            <person name="Barry K."/>
            <person name="Battaglia E."/>
            <person name="Bayram O."/>
            <person name="Benocci T."/>
            <person name="Braus-Stromeyer S.A."/>
            <person name="Caldana C."/>
            <person name="Canovas D."/>
            <person name="Cerqueira G.C."/>
            <person name="Chen F."/>
            <person name="Chen W."/>
            <person name="Choi C."/>
            <person name="Clum A."/>
            <person name="Dos Santos R.A."/>
            <person name="Damasio A.R."/>
            <person name="Diallinas G."/>
            <person name="Emri T."/>
            <person name="Fekete E."/>
            <person name="Flipphi M."/>
            <person name="Freyberg S."/>
            <person name="Gallo A."/>
            <person name="Gournas C."/>
            <person name="Habgood R."/>
            <person name="Hainaut M."/>
            <person name="Harispe M.L."/>
            <person name="Henrissat B."/>
            <person name="Hilden K.S."/>
            <person name="Hope R."/>
            <person name="Hossain A."/>
            <person name="Karabika E."/>
            <person name="Karaffa L."/>
            <person name="Karanyi Z."/>
            <person name="Krasevec N."/>
            <person name="Kuo A."/>
            <person name="Kusch H."/>
            <person name="LaButti K."/>
            <person name="Lagendijk E.L."/>
            <person name="Lapidus A."/>
            <person name="Levasseur A."/>
            <person name="Lindquist E."/>
            <person name="Lipzen A."/>
            <person name="Logrieco A.F."/>
            <person name="MacCabe A."/>
            <person name="Maekelae M.R."/>
            <person name="Malavazi I."/>
            <person name="Melin P."/>
            <person name="Meyer V."/>
            <person name="Mielnichuk N."/>
            <person name="Miskei M."/>
            <person name="Molnar A.P."/>
            <person name="Mule G."/>
            <person name="Ngan C.Y."/>
            <person name="Orejas M."/>
            <person name="Orosz E."/>
            <person name="Ouedraogo J.P."/>
            <person name="Overkamp K.M."/>
            <person name="Park H.-S."/>
            <person name="Perrone G."/>
            <person name="Piumi F."/>
            <person name="Punt P.J."/>
            <person name="Ram A.F."/>
            <person name="Ramon A."/>
            <person name="Rauscher S."/>
            <person name="Record E."/>
            <person name="Riano-Pachon D.M."/>
            <person name="Robert V."/>
            <person name="Roehrig J."/>
            <person name="Ruller R."/>
            <person name="Salamov A."/>
            <person name="Salih N.S."/>
            <person name="Samson R.A."/>
            <person name="Sandor E."/>
            <person name="Sanguinetti M."/>
            <person name="Schuetze T."/>
            <person name="Sepcic K."/>
            <person name="Shelest E."/>
            <person name="Sherlock G."/>
            <person name="Sophianopoulou V."/>
            <person name="Squina F.M."/>
            <person name="Sun H."/>
            <person name="Susca A."/>
            <person name="Todd R.B."/>
            <person name="Tsang A."/>
            <person name="Unkles S.E."/>
            <person name="van de Wiele N."/>
            <person name="van Rossen-Uffink D."/>
            <person name="Oliveira J.V."/>
            <person name="Vesth T.C."/>
            <person name="Visser J."/>
            <person name="Yu J.-H."/>
            <person name="Zhou M."/>
            <person name="Andersen M.R."/>
            <person name="Archer D.B."/>
            <person name="Baker S.E."/>
            <person name="Benoit I."/>
            <person name="Brakhage A.A."/>
            <person name="Braus G.H."/>
            <person name="Fischer R."/>
            <person name="Frisvad J.C."/>
            <person name="Goldman G.H."/>
            <person name="Houbraken J."/>
            <person name="Oakley B."/>
            <person name="Pocsi I."/>
            <person name="Scazzocchio C."/>
            <person name="Seiboth B."/>
            <person name="vanKuyk P.A."/>
            <person name="Wortman J."/>
            <person name="Dyer P.S."/>
            <person name="Grigoriev I.V."/>
        </authorList>
    </citation>
    <scope>NUCLEOTIDE SEQUENCE [LARGE SCALE GENOMIC DNA]</scope>
    <source>
        <strain evidence="5">CBS 583.65</strain>
    </source>
</reference>
<dbReference type="Pfam" id="PF05368">
    <property type="entry name" value="NmrA"/>
    <property type="match status" value="1"/>
</dbReference>
<dbReference type="Gene3D" id="3.90.25.10">
    <property type="entry name" value="UDP-galactose 4-epimerase, domain 1"/>
    <property type="match status" value="1"/>
</dbReference>
<sequence>MSPPIAVVVGALGAQGSGVVSALLASSKPYKIRALTSNIASPDATRLANSSPKVEVVKADLASVESLVSAFKGATFIFANTVFRAEIFMTQGAEAAQELEATQGLNLVRAASEVARSGTLKHLIWSTLSNAEKTSGGKYKIPHFQSKVPADEYILDEANGLKDKTTFLRVGMYGSNLKRIPYVPIYVKGAHKYIISFPCSSSALIPMVGDETTNVGLIANAIFQQPEKTMGKYVLGVEDYLTPAGWADALAKVLVADVTFLETSMESYESLWGPIGTEIGLMMKYIDEFGKGSYTIGLAEDQVVTPSDLGVQDQLHSTEDSLKRLNWKEVLA</sequence>
<evidence type="ECO:0000256" key="2">
    <source>
        <dbReference type="ARBA" id="ARBA00022857"/>
    </source>
</evidence>
<dbReference type="InterPro" id="IPR036291">
    <property type="entry name" value="NAD(P)-bd_dom_sf"/>
</dbReference>
<comment type="similarity">
    <text evidence="1">Belongs to the NmrA-type oxidoreductase family.</text>
</comment>
<dbReference type="Proteomes" id="UP000184073">
    <property type="component" value="Unassembled WGS sequence"/>
</dbReference>